<dbReference type="AlphaFoldDB" id="M3FQR2"/>
<dbReference type="EMBL" id="AHOR02000018">
    <property type="protein sequence ID" value="EMF82657.1"/>
    <property type="molecule type" value="Genomic_DNA"/>
</dbReference>
<gene>
    <name evidence="1" type="ORF">LEP1GSC188_0346</name>
</gene>
<protein>
    <submittedName>
        <fullName evidence="1">Uncharacterized protein</fullName>
    </submittedName>
</protein>
<proteinExistence type="predicted"/>
<evidence type="ECO:0000313" key="2">
    <source>
        <dbReference type="Proteomes" id="UP000011770"/>
    </source>
</evidence>
<accession>M3FQR2</accession>
<dbReference type="Proteomes" id="UP000011770">
    <property type="component" value="Unassembled WGS sequence"/>
</dbReference>
<sequence>METFFHSDHLPEQREINFAKMKIGFWYDQRILSLKNKQLKRQFSKSYSGKLIYYFSDLSFFH</sequence>
<comment type="caution">
    <text evidence="1">The sequence shown here is derived from an EMBL/GenBank/DDBJ whole genome shotgun (WGS) entry which is preliminary data.</text>
</comment>
<organism evidence="1 2">
    <name type="scientific">Leptospira weilii serovar Topaz str. LT2116</name>
    <dbReference type="NCBI Taxonomy" id="1088540"/>
    <lineage>
        <taxon>Bacteria</taxon>
        <taxon>Pseudomonadati</taxon>
        <taxon>Spirochaetota</taxon>
        <taxon>Spirochaetia</taxon>
        <taxon>Leptospirales</taxon>
        <taxon>Leptospiraceae</taxon>
        <taxon>Leptospira</taxon>
    </lineage>
</organism>
<reference evidence="1 2" key="1">
    <citation type="submission" date="2013-01" db="EMBL/GenBank/DDBJ databases">
        <authorList>
            <person name="Harkins D.M."/>
            <person name="Durkin A.S."/>
            <person name="Brinkac L.M."/>
            <person name="Haft D.H."/>
            <person name="Selengut J.D."/>
            <person name="Sanka R."/>
            <person name="DePew J."/>
            <person name="Purushe J."/>
            <person name="Tulsiani S.M."/>
            <person name="Graham G.C."/>
            <person name="Burns M.-A."/>
            <person name="Dohnt M.F."/>
            <person name="Smythe L.D."/>
            <person name="McKay D.B."/>
            <person name="Craig S.B."/>
            <person name="Vinetz J.M."/>
            <person name="Sutton G.G."/>
            <person name="Nierman W.C."/>
            <person name="Fouts D.E."/>
        </authorList>
    </citation>
    <scope>NUCLEOTIDE SEQUENCE [LARGE SCALE GENOMIC DNA]</scope>
    <source>
        <strain evidence="1 2">LT2116</strain>
    </source>
</reference>
<name>M3FQR2_9LEPT</name>
<evidence type="ECO:0000313" key="1">
    <source>
        <dbReference type="EMBL" id="EMF82657.1"/>
    </source>
</evidence>